<dbReference type="InterPro" id="IPR012334">
    <property type="entry name" value="Pectin_lyas_fold"/>
</dbReference>
<evidence type="ECO:0000256" key="8">
    <source>
        <dbReference type="ARBA" id="ARBA00023277"/>
    </source>
</evidence>
<comment type="similarity">
    <text evidence="2 15">Belongs to the glycosyl hydrolase 28 family.</text>
</comment>
<feature type="chain" id="PRO_5013829488" description="galacturonan 1,4-alpha-galacturonidase" evidence="16">
    <location>
        <begin position="36"/>
        <end position="455"/>
    </location>
</feature>
<evidence type="ECO:0000256" key="5">
    <source>
        <dbReference type="ARBA" id="ARBA00022801"/>
    </source>
</evidence>
<evidence type="ECO:0000256" key="14">
    <source>
        <dbReference type="ARBA" id="ARBA00048766"/>
    </source>
</evidence>
<evidence type="ECO:0000256" key="10">
    <source>
        <dbReference type="ARBA" id="ARBA00023316"/>
    </source>
</evidence>
<keyword evidence="6" id="KW-1015">Disulfide bond</keyword>
<evidence type="ECO:0000256" key="4">
    <source>
        <dbReference type="ARBA" id="ARBA00022729"/>
    </source>
</evidence>
<dbReference type="GO" id="GO:0004650">
    <property type="term" value="F:polygalacturonase activity"/>
    <property type="evidence" value="ECO:0007669"/>
    <property type="project" value="InterPro"/>
</dbReference>
<dbReference type="SUPFAM" id="SSF51126">
    <property type="entry name" value="Pectin lyase-like"/>
    <property type="match status" value="1"/>
</dbReference>
<dbReference type="EMBL" id="AYKW01000005">
    <property type="protein sequence ID" value="PIL34575.1"/>
    <property type="molecule type" value="Genomic_DNA"/>
</dbReference>
<organism evidence="17 18">
    <name type="scientific">Ganoderma sinense ZZ0214-1</name>
    <dbReference type="NCBI Taxonomy" id="1077348"/>
    <lineage>
        <taxon>Eukaryota</taxon>
        <taxon>Fungi</taxon>
        <taxon>Dikarya</taxon>
        <taxon>Basidiomycota</taxon>
        <taxon>Agaricomycotina</taxon>
        <taxon>Agaricomycetes</taxon>
        <taxon>Polyporales</taxon>
        <taxon>Polyporaceae</taxon>
        <taxon>Ganoderma</taxon>
    </lineage>
</organism>
<keyword evidence="7" id="KW-0325">Glycoprotein</keyword>
<dbReference type="Proteomes" id="UP000230002">
    <property type="component" value="Unassembled WGS sequence"/>
</dbReference>
<feature type="signal peptide" evidence="16">
    <location>
        <begin position="1"/>
        <end position="35"/>
    </location>
</feature>
<dbReference type="STRING" id="1077348.A0A2G8SLC4"/>
<proteinExistence type="inferred from homology"/>
<evidence type="ECO:0000313" key="18">
    <source>
        <dbReference type="Proteomes" id="UP000230002"/>
    </source>
</evidence>
<evidence type="ECO:0000313" key="17">
    <source>
        <dbReference type="EMBL" id="PIL34575.1"/>
    </source>
</evidence>
<evidence type="ECO:0000256" key="12">
    <source>
        <dbReference type="ARBA" id="ARBA00037312"/>
    </source>
</evidence>
<evidence type="ECO:0000256" key="3">
    <source>
        <dbReference type="ARBA" id="ARBA00022525"/>
    </source>
</evidence>
<dbReference type="GO" id="GO:0005576">
    <property type="term" value="C:extracellular region"/>
    <property type="evidence" value="ECO:0007669"/>
    <property type="project" value="UniProtKB-SubCell"/>
</dbReference>
<comment type="subcellular location">
    <subcellularLocation>
        <location evidence="1">Secreted</location>
    </subcellularLocation>
</comment>
<dbReference type="Gene3D" id="2.160.20.10">
    <property type="entry name" value="Single-stranded right-handed beta-helix, Pectin lyase-like"/>
    <property type="match status" value="1"/>
</dbReference>
<comment type="catalytic activity">
    <reaction evidence="14">
        <text>[(1-&gt;4)-alpha-D-galacturonosyl](n) + H2O = alpha-D-galacturonate + [(1-&gt;4)-alpha-D-galacturonosyl](n-1)</text>
        <dbReference type="Rhea" id="RHEA:14117"/>
        <dbReference type="Rhea" id="RHEA-COMP:14570"/>
        <dbReference type="Rhea" id="RHEA-COMP:14572"/>
        <dbReference type="ChEBI" id="CHEBI:15377"/>
        <dbReference type="ChEBI" id="CHEBI:58658"/>
        <dbReference type="ChEBI" id="CHEBI:140523"/>
        <dbReference type="EC" id="3.2.1.67"/>
    </reaction>
</comment>
<evidence type="ECO:0000256" key="1">
    <source>
        <dbReference type="ARBA" id="ARBA00004613"/>
    </source>
</evidence>
<evidence type="ECO:0000256" key="11">
    <source>
        <dbReference type="ARBA" id="ARBA00023326"/>
    </source>
</evidence>
<gene>
    <name evidence="17" type="ORF">GSI_03354</name>
</gene>
<comment type="function">
    <text evidence="12">Specific in hydrolyzing the terminal glycosidic bond of polygalacturonic acid and oligogalacturonates.</text>
</comment>
<dbReference type="GO" id="GO:0000272">
    <property type="term" value="P:polysaccharide catabolic process"/>
    <property type="evidence" value="ECO:0007669"/>
    <property type="project" value="UniProtKB-KW"/>
</dbReference>
<keyword evidence="9 15" id="KW-0326">Glycosidase</keyword>
<evidence type="ECO:0000256" key="6">
    <source>
        <dbReference type="ARBA" id="ARBA00023157"/>
    </source>
</evidence>
<evidence type="ECO:0000256" key="7">
    <source>
        <dbReference type="ARBA" id="ARBA00023180"/>
    </source>
</evidence>
<evidence type="ECO:0000256" key="13">
    <source>
        <dbReference type="ARBA" id="ARBA00038933"/>
    </source>
</evidence>
<keyword evidence="5 15" id="KW-0378">Hydrolase</keyword>
<dbReference type="PANTHER" id="PTHR31736:SF12">
    <property type="entry name" value="EXO-POLYGALACTURONASE, PUTATIVE-RELATED"/>
    <property type="match status" value="1"/>
</dbReference>
<evidence type="ECO:0000256" key="2">
    <source>
        <dbReference type="ARBA" id="ARBA00008834"/>
    </source>
</evidence>
<keyword evidence="4 16" id="KW-0732">Signal</keyword>
<accession>A0A2G8SLC4</accession>
<dbReference type="GO" id="GO:0071555">
    <property type="term" value="P:cell wall organization"/>
    <property type="evidence" value="ECO:0007669"/>
    <property type="project" value="UniProtKB-KW"/>
</dbReference>
<keyword evidence="11" id="KW-0624">Polysaccharide degradation</keyword>
<keyword evidence="10" id="KW-0961">Cell wall biogenesis/degradation</keyword>
<dbReference type="InterPro" id="IPR000743">
    <property type="entry name" value="Glyco_hydro_28"/>
</dbReference>
<protein>
    <recommendedName>
        <fullName evidence="13">galacturonan 1,4-alpha-galacturonidase</fullName>
        <ecNumber evidence="13">3.2.1.67</ecNumber>
    </recommendedName>
</protein>
<dbReference type="AlphaFoldDB" id="A0A2G8SLC4"/>
<evidence type="ECO:0000256" key="9">
    <source>
        <dbReference type="ARBA" id="ARBA00023295"/>
    </source>
</evidence>
<evidence type="ECO:0000256" key="15">
    <source>
        <dbReference type="RuleBase" id="RU361169"/>
    </source>
</evidence>
<dbReference type="InterPro" id="IPR011050">
    <property type="entry name" value="Pectin_lyase_fold/virulence"/>
</dbReference>
<dbReference type="OrthoDB" id="187139at2759"/>
<dbReference type="Pfam" id="PF00295">
    <property type="entry name" value="Glyco_hydro_28"/>
    <property type="match status" value="1"/>
</dbReference>
<dbReference type="PANTHER" id="PTHR31736">
    <property type="match status" value="1"/>
</dbReference>
<keyword evidence="3" id="KW-0964">Secreted</keyword>
<name>A0A2G8SLC4_9APHY</name>
<reference evidence="17 18" key="1">
    <citation type="journal article" date="2015" name="Sci. Rep.">
        <title>Chromosome-level genome map provides insights into diverse defense mechanisms in the medicinal fungus Ganoderma sinense.</title>
        <authorList>
            <person name="Zhu Y."/>
            <person name="Xu J."/>
            <person name="Sun C."/>
            <person name="Zhou S."/>
            <person name="Xu H."/>
            <person name="Nelson D.R."/>
            <person name="Qian J."/>
            <person name="Song J."/>
            <person name="Luo H."/>
            <person name="Xiang L."/>
            <person name="Li Y."/>
            <person name="Xu Z."/>
            <person name="Ji A."/>
            <person name="Wang L."/>
            <person name="Lu S."/>
            <person name="Hayward A."/>
            <person name="Sun W."/>
            <person name="Li X."/>
            <person name="Schwartz D.C."/>
            <person name="Wang Y."/>
            <person name="Chen S."/>
        </authorList>
    </citation>
    <scope>NUCLEOTIDE SEQUENCE [LARGE SCALE GENOMIC DNA]</scope>
    <source>
        <strain evidence="17 18">ZZ0214-1</strain>
    </source>
</reference>
<sequence>MTAVHQEYCRWRVMMRSVLISFFVAVFSGAASVAAASEAGDEGTKLCTLRPLGEARDDTDQVEAAIAKCGHFGTTVFEPGEYNITRKMTWDLVSSRVDLHGYLSFKPDIPYWLNASNTYRVIFIQDQASWFVVTGRDFVLDAHASGGINGNGQPWWSYYATRTREDGDGRPVALTLSNVTRGVVRDFRIEAQPFWCNAVADSREVTYDGMYCNATNQDPAYAGQNIVPNTDGIDTYRSDKITLLRWDACISDKLLAKITCGDDCLAIKGNSTNLFVKDVTCRGGNGIAFGSLGQYVQFNDIVDNVVMEDLKMVRLDPQVQPNMGSGVYFKTWTGTVNGVPPTGGGGGGGFVSNVVTRNVSLDRVSRPIHIYQTNGGHSGDAPSTLQFSNLTFADWSGTSEGTLLVDIECSSAAPCPNMRFENVDITVVNGTAPTYTCVNVVSETGLPGCNVIGSA</sequence>
<keyword evidence="8" id="KW-0119">Carbohydrate metabolism</keyword>
<keyword evidence="18" id="KW-1185">Reference proteome</keyword>
<dbReference type="EC" id="3.2.1.67" evidence="13"/>
<evidence type="ECO:0000256" key="16">
    <source>
        <dbReference type="SAM" id="SignalP"/>
    </source>
</evidence>
<comment type="caution">
    <text evidence="17">The sequence shown here is derived from an EMBL/GenBank/DDBJ whole genome shotgun (WGS) entry which is preliminary data.</text>
</comment>
<dbReference type="GO" id="GO:0047911">
    <property type="term" value="F:galacturan 1,4-alpha-galacturonidase activity"/>
    <property type="evidence" value="ECO:0007669"/>
    <property type="project" value="UniProtKB-EC"/>
</dbReference>